<evidence type="ECO:0000313" key="1">
    <source>
        <dbReference type="EMBL" id="TWB27054.1"/>
    </source>
</evidence>
<comment type="caution">
    <text evidence="1">The sequence shown here is derived from an EMBL/GenBank/DDBJ whole genome shotgun (WGS) entry which is preliminary data.</text>
</comment>
<name>A0A560FZK0_9PROT</name>
<organism evidence="1 2">
    <name type="scientific">Nitrospirillum amazonense</name>
    <dbReference type="NCBI Taxonomy" id="28077"/>
    <lineage>
        <taxon>Bacteria</taxon>
        <taxon>Pseudomonadati</taxon>
        <taxon>Pseudomonadota</taxon>
        <taxon>Alphaproteobacteria</taxon>
        <taxon>Rhodospirillales</taxon>
        <taxon>Azospirillaceae</taxon>
        <taxon>Nitrospirillum</taxon>
    </lineage>
</organism>
<reference evidence="1 2" key="1">
    <citation type="submission" date="2019-06" db="EMBL/GenBank/DDBJ databases">
        <title>Genomic Encyclopedia of Type Strains, Phase IV (KMG-V): Genome sequencing to study the core and pangenomes of soil and plant-associated prokaryotes.</title>
        <authorList>
            <person name="Whitman W."/>
        </authorList>
    </citation>
    <scope>NUCLEOTIDE SEQUENCE [LARGE SCALE GENOMIC DNA]</scope>
    <source>
        <strain evidence="1 2">BR 11865</strain>
    </source>
</reference>
<keyword evidence="2" id="KW-1185">Reference proteome</keyword>
<dbReference type="AlphaFoldDB" id="A0A560FZK0"/>
<protein>
    <submittedName>
        <fullName evidence="1">Uncharacterized protein</fullName>
    </submittedName>
</protein>
<evidence type="ECO:0000313" key="2">
    <source>
        <dbReference type="Proteomes" id="UP000316545"/>
    </source>
</evidence>
<dbReference type="EMBL" id="VITO01000007">
    <property type="protein sequence ID" value="TWB27054.1"/>
    <property type="molecule type" value="Genomic_DNA"/>
</dbReference>
<gene>
    <name evidence="1" type="ORF">FBZ88_107224</name>
</gene>
<sequence>MLPSGYSRGTGRLADLFIGDDGTSFTLNVMAAEKSEPPEVAVKNLHDGAYLMTIPMFIHGQTITSPTKEETLPDKSLLISVGGEQQLGGQQRFGLFFLIISPDGRGGLIMAYGPGSASGQMEKFRQMVVSAQWAN</sequence>
<dbReference type="Proteomes" id="UP000316545">
    <property type="component" value="Unassembled WGS sequence"/>
</dbReference>
<accession>A0A560FZK0</accession>
<proteinExistence type="predicted"/>